<gene>
    <name evidence="8" type="ORF">SPRG_09270</name>
</gene>
<keyword evidence="5" id="KW-0539">Nucleus</keyword>
<dbReference type="InterPro" id="IPR003166">
    <property type="entry name" value="TFIIE_bsu_DNA-bd"/>
</dbReference>
<dbReference type="GO" id="GO:0006367">
    <property type="term" value="P:transcription initiation at RNA polymerase II promoter"/>
    <property type="evidence" value="ECO:0007669"/>
    <property type="project" value="InterPro"/>
</dbReference>
<dbReference type="GO" id="GO:0005673">
    <property type="term" value="C:transcription factor TFIIE complex"/>
    <property type="evidence" value="ECO:0007669"/>
    <property type="project" value="InterPro"/>
</dbReference>
<dbReference type="RefSeq" id="XP_012204191.1">
    <property type="nucleotide sequence ID" value="XM_012348801.1"/>
</dbReference>
<keyword evidence="4" id="KW-0804">Transcription</keyword>
<dbReference type="PROSITE" id="PS51351">
    <property type="entry name" value="TFIIE_BETA_C"/>
    <property type="match status" value="1"/>
</dbReference>
<dbReference type="GO" id="GO:0001097">
    <property type="term" value="F:TFIIH-class transcription factor complex binding"/>
    <property type="evidence" value="ECO:0007669"/>
    <property type="project" value="TreeGrafter"/>
</dbReference>
<comment type="function">
    <text evidence="6">Recruits TFIIH to the initiation complex and stimulates the RNA polymerase II C-terminal domain kinase and DNA-dependent ATPase activities of TFIIH. Both TFIIH and TFIIE are required for promoter clearance by RNA polymerase.</text>
</comment>
<evidence type="ECO:0000313" key="9">
    <source>
        <dbReference type="Proteomes" id="UP000030745"/>
    </source>
</evidence>
<feature type="domain" description="TFIIE beta" evidence="7">
    <location>
        <begin position="21"/>
        <end position="100"/>
    </location>
</feature>
<proteinExistence type="predicted"/>
<evidence type="ECO:0000259" key="7">
    <source>
        <dbReference type="PROSITE" id="PS51351"/>
    </source>
</evidence>
<dbReference type="GeneID" id="24131443"/>
<evidence type="ECO:0000256" key="6">
    <source>
        <dbReference type="ARBA" id="ARBA00025581"/>
    </source>
</evidence>
<dbReference type="Proteomes" id="UP000030745">
    <property type="component" value="Unassembled WGS sequence"/>
</dbReference>
<keyword evidence="3" id="KW-0238">DNA-binding</keyword>
<protein>
    <recommendedName>
        <fullName evidence="7">TFIIE beta domain-containing protein</fullName>
    </recommendedName>
</protein>
<name>A0A067CE91_SAPPC</name>
<sequence length="393" mass="43813">MWKNLAYGQPTVSAPVAAPVTVAGTDVPTADVPTTVVGRLHNILTYLNSIKDHQPVTIQDIYQHTGIDLTIDEVADRLRNNPKVRVANDTFAYKAKYDIKDKDQLQHVLKRVNEGIPSSDLKDCYNGVEDDLRELSRAGHIICIKNTETGTEVYYARGFSFFTQVGALATVEGGSYVTTVNHDVTPELRRGDAIRVGDHWFRVSNAEKKGPMGNPPQPFTSIHPTVQNKSVSSMVDLNLTSKKTKYMLPFDAHHLPLDMPFPDHRHGHMHHPKWDVAPKFGKGAGTVALLKHGCTNDIRDLWRDTLRDWPTDRAALERKLVQSGLTTQANIDANRAKRKLHIKSKAKVARVKKQRDIKITNTHLIGTELGQVLAKGSEGSNDFTLGAVKFERQ</sequence>
<dbReference type="STRING" id="695850.A0A067CE91"/>
<reference evidence="8 9" key="1">
    <citation type="journal article" date="2013" name="PLoS Genet.">
        <title>Distinctive expansion of potential virulence genes in the genome of the oomycete fish pathogen Saprolegnia parasitica.</title>
        <authorList>
            <person name="Jiang R.H."/>
            <person name="de Bruijn I."/>
            <person name="Haas B.J."/>
            <person name="Belmonte R."/>
            <person name="Lobach L."/>
            <person name="Christie J."/>
            <person name="van den Ackerveken G."/>
            <person name="Bottin A."/>
            <person name="Bulone V."/>
            <person name="Diaz-Moreno S.M."/>
            <person name="Dumas B."/>
            <person name="Fan L."/>
            <person name="Gaulin E."/>
            <person name="Govers F."/>
            <person name="Grenville-Briggs L.J."/>
            <person name="Horner N.R."/>
            <person name="Levin J.Z."/>
            <person name="Mammella M."/>
            <person name="Meijer H.J."/>
            <person name="Morris P."/>
            <person name="Nusbaum C."/>
            <person name="Oome S."/>
            <person name="Phillips A.J."/>
            <person name="van Rooyen D."/>
            <person name="Rzeszutek E."/>
            <person name="Saraiva M."/>
            <person name="Secombes C.J."/>
            <person name="Seidl M.F."/>
            <person name="Snel B."/>
            <person name="Stassen J.H."/>
            <person name="Sykes S."/>
            <person name="Tripathy S."/>
            <person name="van den Berg H."/>
            <person name="Vega-Arreguin J.C."/>
            <person name="Wawra S."/>
            <person name="Young S.K."/>
            <person name="Zeng Q."/>
            <person name="Dieguez-Uribeondo J."/>
            <person name="Russ C."/>
            <person name="Tyler B.M."/>
            <person name="van West P."/>
        </authorList>
    </citation>
    <scope>NUCLEOTIDE SEQUENCE [LARGE SCALE GENOMIC DNA]</scope>
    <source>
        <strain evidence="8 9">CBS 223.65</strain>
    </source>
</reference>
<dbReference type="VEuPathDB" id="FungiDB:SPRG_09270"/>
<dbReference type="EMBL" id="KK583235">
    <property type="protein sequence ID" value="KDO25122.1"/>
    <property type="molecule type" value="Genomic_DNA"/>
</dbReference>
<dbReference type="AlphaFoldDB" id="A0A067CE91"/>
<dbReference type="InterPro" id="IPR016656">
    <property type="entry name" value="TFIIE-bsu"/>
</dbReference>
<evidence type="ECO:0000256" key="3">
    <source>
        <dbReference type="ARBA" id="ARBA00023125"/>
    </source>
</evidence>
<evidence type="ECO:0000256" key="1">
    <source>
        <dbReference type="ARBA" id="ARBA00004123"/>
    </source>
</evidence>
<dbReference type="OrthoDB" id="3907302at2759"/>
<keyword evidence="2" id="KW-0805">Transcription regulation</keyword>
<evidence type="ECO:0000256" key="4">
    <source>
        <dbReference type="ARBA" id="ARBA00023163"/>
    </source>
</evidence>
<evidence type="ECO:0000313" key="8">
    <source>
        <dbReference type="EMBL" id="KDO25122.1"/>
    </source>
</evidence>
<organism evidence="8 9">
    <name type="scientific">Saprolegnia parasitica (strain CBS 223.65)</name>
    <dbReference type="NCBI Taxonomy" id="695850"/>
    <lineage>
        <taxon>Eukaryota</taxon>
        <taxon>Sar</taxon>
        <taxon>Stramenopiles</taxon>
        <taxon>Oomycota</taxon>
        <taxon>Saprolegniomycetes</taxon>
        <taxon>Saprolegniales</taxon>
        <taxon>Saprolegniaceae</taxon>
        <taxon>Saprolegnia</taxon>
    </lineage>
</organism>
<evidence type="ECO:0000256" key="2">
    <source>
        <dbReference type="ARBA" id="ARBA00023015"/>
    </source>
</evidence>
<evidence type="ECO:0000256" key="5">
    <source>
        <dbReference type="ARBA" id="ARBA00023242"/>
    </source>
</evidence>
<dbReference type="Pfam" id="PF02186">
    <property type="entry name" value="TFIIE_beta"/>
    <property type="match status" value="1"/>
</dbReference>
<comment type="subcellular location">
    <subcellularLocation>
        <location evidence="1">Nucleus</location>
    </subcellularLocation>
</comment>
<dbReference type="GO" id="GO:0003677">
    <property type="term" value="F:DNA binding"/>
    <property type="evidence" value="ECO:0007669"/>
    <property type="project" value="UniProtKB-KW"/>
</dbReference>
<dbReference type="OMA" id="EVYYSRG"/>
<dbReference type="KEGG" id="spar:SPRG_09270"/>
<dbReference type="PANTHER" id="PTHR12716:SF8">
    <property type="entry name" value="TRANSCRIPTION INITIATION FACTOR IIE SUBUNIT BETA"/>
    <property type="match status" value="1"/>
</dbReference>
<keyword evidence="9" id="KW-1185">Reference proteome</keyword>
<dbReference type="InterPro" id="IPR040501">
    <property type="entry name" value="TFA2_Winged_2"/>
</dbReference>
<dbReference type="PANTHER" id="PTHR12716">
    <property type="entry name" value="TRANSCRIPTION INITIATION FACTOR IIE, BETA SUBUNIT"/>
    <property type="match status" value="1"/>
</dbReference>
<dbReference type="Pfam" id="PF18121">
    <property type="entry name" value="TFA2_Winged_2"/>
    <property type="match status" value="1"/>
</dbReference>
<accession>A0A067CE91</accession>